<dbReference type="AlphaFoldDB" id="A0A934VH55"/>
<feature type="domain" description="4-O-methyl-glucuronoyl methylesterase-like" evidence="4">
    <location>
        <begin position="224"/>
        <end position="372"/>
    </location>
</feature>
<dbReference type="SUPFAM" id="SSF53474">
    <property type="entry name" value="alpha/beta-Hydrolases"/>
    <property type="match status" value="1"/>
</dbReference>
<evidence type="ECO:0000313" key="5">
    <source>
        <dbReference type="EMBL" id="MBK1833583.1"/>
    </source>
</evidence>
<evidence type="ECO:0000256" key="3">
    <source>
        <dbReference type="ARBA" id="ARBA00022801"/>
    </source>
</evidence>
<keyword evidence="1" id="KW-0719">Serine esterase</keyword>
<dbReference type="PANTHER" id="PTHR22946:SF9">
    <property type="entry name" value="POLYKETIDE TRANSFERASE AF380"/>
    <property type="match status" value="1"/>
</dbReference>
<gene>
    <name evidence="5" type="ORF">JIN78_05865</name>
</gene>
<evidence type="ECO:0000259" key="4">
    <source>
        <dbReference type="Pfam" id="PF22244"/>
    </source>
</evidence>
<proteinExistence type="predicted"/>
<dbReference type="Pfam" id="PF22244">
    <property type="entry name" value="GCE_fung"/>
    <property type="match status" value="1"/>
</dbReference>
<keyword evidence="2" id="KW-0732">Signal</keyword>
<evidence type="ECO:0000256" key="1">
    <source>
        <dbReference type="ARBA" id="ARBA00022487"/>
    </source>
</evidence>
<comment type="caution">
    <text evidence="5">The sequence shown here is derived from an EMBL/GenBank/DDBJ whole genome shotgun (WGS) entry which is preliminary data.</text>
</comment>
<name>A0A934VH55_9BACT</name>
<dbReference type="PANTHER" id="PTHR22946">
    <property type="entry name" value="DIENELACTONE HYDROLASE DOMAIN-CONTAINING PROTEIN-RELATED"/>
    <property type="match status" value="1"/>
</dbReference>
<protein>
    <submittedName>
        <fullName evidence="5">Acetylxylan esterase</fullName>
    </submittedName>
</protein>
<accession>A0A934VH55</accession>
<dbReference type="GO" id="GO:0052689">
    <property type="term" value="F:carboxylic ester hydrolase activity"/>
    <property type="evidence" value="ECO:0007669"/>
    <property type="project" value="UniProtKB-KW"/>
</dbReference>
<sequence>MIVLLSYRSFLLSLFFLGLPLQVEGETYNYEEALVPSYQLPPLLTFADGRQVESARDWSTRRQEIRQLFAEQVYGKIPPAARDVAVTGEVSQELPDFLEGKATLQEITLALGKQEATLLLIIPNGVEGPVPTVLGMNFRGNHTVHSDPRITLSQAWVLAHRGGDPNQHFATEETRGAAAEAWPVEDFVEAGVALATLSCGEIDPDFDDGFENGVHAEFGKPAPDEWGSIATWAWGLSRAMDYLETVPALDAQRIGVFGFSRLGKTALWAGASDERFAFVISHQSGCGGAALSRRAYGETIQRINTSFPHWFADHFMQYNGEEEKLPVDQHQLLALIAPRPLMVASAVEDRWSDPRGEFLAAKEASAVYELLGKGGLDVEEQPAPDKTVGGTLRYHLRPGKHSVLPSDWEVYFRFLSETVSD</sequence>
<evidence type="ECO:0000313" key="6">
    <source>
        <dbReference type="Proteomes" id="UP000604083"/>
    </source>
</evidence>
<dbReference type="EMBL" id="JAENIO010000010">
    <property type="protein sequence ID" value="MBK1833583.1"/>
    <property type="molecule type" value="Genomic_DNA"/>
</dbReference>
<dbReference type="InterPro" id="IPR054579">
    <property type="entry name" value="GCE-like_dom"/>
</dbReference>
<organism evidence="5 6">
    <name type="scientific">Roseibacillus ishigakijimensis</name>
    <dbReference type="NCBI Taxonomy" id="454146"/>
    <lineage>
        <taxon>Bacteria</taxon>
        <taxon>Pseudomonadati</taxon>
        <taxon>Verrucomicrobiota</taxon>
        <taxon>Verrucomicrobiia</taxon>
        <taxon>Verrucomicrobiales</taxon>
        <taxon>Verrucomicrobiaceae</taxon>
        <taxon>Roseibacillus</taxon>
    </lineage>
</organism>
<dbReference type="Proteomes" id="UP000604083">
    <property type="component" value="Unassembled WGS sequence"/>
</dbReference>
<reference evidence="5" key="1">
    <citation type="submission" date="2021-01" db="EMBL/GenBank/DDBJ databases">
        <title>Modified the classification status of verrucomicrobia.</title>
        <authorList>
            <person name="Feng X."/>
        </authorList>
    </citation>
    <scope>NUCLEOTIDE SEQUENCE</scope>
    <source>
        <strain evidence="5">KCTC 12986</strain>
    </source>
</reference>
<keyword evidence="3" id="KW-0378">Hydrolase</keyword>
<keyword evidence="6" id="KW-1185">Reference proteome</keyword>
<dbReference type="Gene3D" id="3.40.50.1820">
    <property type="entry name" value="alpha/beta hydrolase"/>
    <property type="match status" value="1"/>
</dbReference>
<evidence type="ECO:0000256" key="2">
    <source>
        <dbReference type="ARBA" id="ARBA00022729"/>
    </source>
</evidence>
<dbReference type="RefSeq" id="WP_377174075.1">
    <property type="nucleotide sequence ID" value="NZ_JBHUJA010000016.1"/>
</dbReference>
<dbReference type="InterPro" id="IPR029058">
    <property type="entry name" value="AB_hydrolase_fold"/>
</dbReference>
<dbReference type="InterPro" id="IPR050261">
    <property type="entry name" value="FrsA_esterase"/>
</dbReference>